<dbReference type="SMART" id="SM00451">
    <property type="entry name" value="ZnF_U1"/>
    <property type="match status" value="2"/>
</dbReference>
<feature type="region of interest" description="Disordered" evidence="2">
    <location>
        <begin position="1"/>
        <end position="35"/>
    </location>
</feature>
<dbReference type="SUPFAM" id="SSF57667">
    <property type="entry name" value="beta-beta-alpha zinc fingers"/>
    <property type="match status" value="2"/>
</dbReference>
<evidence type="ECO:0000313" key="4">
    <source>
        <dbReference type="EMBL" id="CAL4104317.1"/>
    </source>
</evidence>
<organism evidence="4 5">
    <name type="scientific">Meganyctiphanes norvegica</name>
    <name type="common">Northern krill</name>
    <name type="synonym">Thysanopoda norvegica</name>
    <dbReference type="NCBI Taxonomy" id="48144"/>
    <lineage>
        <taxon>Eukaryota</taxon>
        <taxon>Metazoa</taxon>
        <taxon>Ecdysozoa</taxon>
        <taxon>Arthropoda</taxon>
        <taxon>Crustacea</taxon>
        <taxon>Multicrustacea</taxon>
        <taxon>Malacostraca</taxon>
        <taxon>Eumalacostraca</taxon>
        <taxon>Eucarida</taxon>
        <taxon>Euphausiacea</taxon>
        <taxon>Euphausiidae</taxon>
        <taxon>Meganyctiphanes</taxon>
    </lineage>
</organism>
<dbReference type="AlphaFoldDB" id="A0AAV2QVW0"/>
<dbReference type="PANTHER" id="PTHR46786:SF1">
    <property type="entry name" value="ZINC FINGER MATRIN-TYPE PROTEIN 3"/>
    <property type="match status" value="1"/>
</dbReference>
<feature type="domain" description="U1-type" evidence="3">
    <location>
        <begin position="149"/>
        <end position="183"/>
    </location>
</feature>
<dbReference type="PANTHER" id="PTHR46786">
    <property type="entry name" value="ZINC FINGER MATRIN-TYPE PROTEIN 3"/>
    <property type="match status" value="1"/>
</dbReference>
<dbReference type="InterPro" id="IPR052644">
    <property type="entry name" value="ZMAT3"/>
</dbReference>
<protein>
    <recommendedName>
        <fullName evidence="3">U1-type domain-containing protein</fullName>
    </recommendedName>
</protein>
<reference evidence="4 5" key="1">
    <citation type="submission" date="2024-05" db="EMBL/GenBank/DDBJ databases">
        <authorList>
            <person name="Wallberg A."/>
        </authorList>
    </citation>
    <scope>NUCLEOTIDE SEQUENCE [LARGE SCALE GENOMIC DNA]</scope>
</reference>
<dbReference type="InterPro" id="IPR013087">
    <property type="entry name" value="Znf_C2H2_type"/>
</dbReference>
<sequence length="459" mass="51381">MSTADEYVSPLMASKRDKPTSQGTEFKLPSQMPSKPQVRTFHAAFKIDPDWPKELVEKFSNNQCILCNVKMTSEPMARAHYNGKPHLKGIKKFLIDHGSSLQEAEAIDMNNSTARKAFENQVNRPATSVGESAVFKIEPNWPKQLVQKFSTRRCSLCDVEMTSNVIAKAHYDGKPHQKKINKFLLGYDPTAEEAKTNESSFSITPVTPVSEDQMNIFTPTTVKPASETKHLIRPDTSVSRVPKGPELNPYNFTLVCSDMPKMHIHSDGAIDGKANSKASSDDIVKMSTSLIKCILKNCLKASRNKEKEKKQAKKRKADGKELENVNAVGRIEGRHCRIAFMSYMLDKMVWLGRKKTKSMGEKLGDTGLQHEAAISENLISEAEYGRGDIHVLGRNLTSYFDIHIWQDIEEPDRILVTGVASGSEGVQLQVFKPMYSFFASMAQSQLKKAATYINTKTKK</sequence>
<dbReference type="Proteomes" id="UP001497623">
    <property type="component" value="Unassembled WGS sequence"/>
</dbReference>
<comment type="caution">
    <text evidence="4">The sequence shown here is derived from an EMBL/GenBank/DDBJ whole genome shotgun (WGS) entry which is preliminary data.</text>
</comment>
<evidence type="ECO:0000313" key="5">
    <source>
        <dbReference type="Proteomes" id="UP001497623"/>
    </source>
</evidence>
<feature type="domain" description="U1-type" evidence="3">
    <location>
        <begin position="59"/>
        <end position="93"/>
    </location>
</feature>
<evidence type="ECO:0000259" key="3">
    <source>
        <dbReference type="SMART" id="SM00451"/>
    </source>
</evidence>
<dbReference type="EMBL" id="CAXKWB010012353">
    <property type="protein sequence ID" value="CAL4104317.1"/>
    <property type="molecule type" value="Genomic_DNA"/>
</dbReference>
<proteinExistence type="predicted"/>
<feature type="coiled-coil region" evidence="1">
    <location>
        <begin position="295"/>
        <end position="323"/>
    </location>
</feature>
<name>A0AAV2QVW0_MEGNR</name>
<gene>
    <name evidence="4" type="ORF">MNOR_LOCUS17750</name>
</gene>
<dbReference type="Gene3D" id="3.30.160.60">
    <property type="entry name" value="Classic Zinc Finger"/>
    <property type="match status" value="2"/>
</dbReference>
<keyword evidence="1" id="KW-0175">Coiled coil</keyword>
<dbReference type="GO" id="GO:0003676">
    <property type="term" value="F:nucleic acid binding"/>
    <property type="evidence" value="ECO:0007669"/>
    <property type="project" value="InterPro"/>
</dbReference>
<dbReference type="GO" id="GO:0008270">
    <property type="term" value="F:zinc ion binding"/>
    <property type="evidence" value="ECO:0007669"/>
    <property type="project" value="InterPro"/>
</dbReference>
<dbReference type="InterPro" id="IPR003604">
    <property type="entry name" value="Matrin/U1-like-C_Znf_C2H2"/>
</dbReference>
<evidence type="ECO:0000256" key="2">
    <source>
        <dbReference type="SAM" id="MobiDB-lite"/>
    </source>
</evidence>
<accession>A0AAV2QVW0</accession>
<dbReference type="Pfam" id="PF12874">
    <property type="entry name" value="zf-met"/>
    <property type="match status" value="2"/>
</dbReference>
<keyword evidence="5" id="KW-1185">Reference proteome</keyword>
<dbReference type="InterPro" id="IPR036236">
    <property type="entry name" value="Znf_C2H2_sf"/>
</dbReference>
<evidence type="ECO:0000256" key="1">
    <source>
        <dbReference type="SAM" id="Coils"/>
    </source>
</evidence>